<feature type="transmembrane region" description="Helical" evidence="7">
    <location>
        <begin position="235"/>
        <end position="254"/>
    </location>
</feature>
<evidence type="ECO:0000256" key="1">
    <source>
        <dbReference type="ARBA" id="ARBA00004141"/>
    </source>
</evidence>
<proteinExistence type="inferred from homology"/>
<dbReference type="PANTHER" id="PTHR32322">
    <property type="entry name" value="INNER MEMBRANE TRANSPORTER"/>
    <property type="match status" value="1"/>
</dbReference>
<keyword evidence="4 7" id="KW-1133">Transmembrane helix</keyword>
<feature type="transmembrane region" description="Helical" evidence="7">
    <location>
        <begin position="143"/>
        <end position="162"/>
    </location>
</feature>
<keyword evidence="10" id="KW-1185">Reference proteome</keyword>
<sequence length="326" mass="33757">MTRLSDILLTALAPAVWGSTYYVTTEFLPQGYPLTLAVLRALPAGLLLLVFVRKLPPVDWMGRVFVLGALNFAVFWALLFVSAYRLPGGVAATVGAIQALLVIFLSRLLLGTPIVALSVAAAIAGVGGVAMLILGPAAALDPLGIAAGMGAAASMAGGTVLTRKCQPPVSQLTFTAWQLTAGGLLLVPVALLFEPPLPALDAGNLAGIAWLGLIGAALTYFLWFRGVARIEPSAVSTLGFFSPMTAVILGWAALGQALTPVQMAGVAIVFASVWTSQVAARRGVRAVPARPEPVTEAGSSTRQHRSRPDDCADRQAHCAEQGKAVA</sequence>
<feature type="transmembrane region" description="Helical" evidence="7">
    <location>
        <begin position="64"/>
        <end position="84"/>
    </location>
</feature>
<evidence type="ECO:0000256" key="2">
    <source>
        <dbReference type="ARBA" id="ARBA00007362"/>
    </source>
</evidence>
<accession>A0A6N1VDC7</accession>
<feature type="transmembrane region" description="Helical" evidence="7">
    <location>
        <begin position="205"/>
        <end position="223"/>
    </location>
</feature>
<feature type="region of interest" description="Disordered" evidence="6">
    <location>
        <begin position="289"/>
        <end position="326"/>
    </location>
</feature>
<feature type="compositionally biased region" description="Basic and acidic residues" evidence="6">
    <location>
        <begin position="306"/>
        <end position="317"/>
    </location>
</feature>
<dbReference type="RefSeq" id="WP_175275045.1">
    <property type="nucleotide sequence ID" value="NZ_CP054836.1"/>
</dbReference>
<feature type="domain" description="EamA" evidence="8">
    <location>
        <begin position="7"/>
        <end position="133"/>
    </location>
</feature>
<evidence type="ECO:0000256" key="3">
    <source>
        <dbReference type="ARBA" id="ARBA00022692"/>
    </source>
</evidence>
<keyword evidence="3 7" id="KW-0812">Transmembrane</keyword>
<evidence type="ECO:0000256" key="4">
    <source>
        <dbReference type="ARBA" id="ARBA00022989"/>
    </source>
</evidence>
<comment type="similarity">
    <text evidence="2">Belongs to the EamA transporter family.</text>
</comment>
<feature type="transmembrane region" description="Helical" evidence="7">
    <location>
        <begin position="174"/>
        <end position="193"/>
    </location>
</feature>
<feature type="transmembrane region" description="Helical" evidence="7">
    <location>
        <begin position="34"/>
        <end position="52"/>
    </location>
</feature>
<evidence type="ECO:0000313" key="10">
    <source>
        <dbReference type="Proteomes" id="UP000509367"/>
    </source>
</evidence>
<dbReference type="GO" id="GO:0016020">
    <property type="term" value="C:membrane"/>
    <property type="evidence" value="ECO:0007669"/>
    <property type="project" value="UniProtKB-SubCell"/>
</dbReference>
<dbReference type="PANTHER" id="PTHR32322:SF2">
    <property type="entry name" value="EAMA DOMAIN-CONTAINING PROTEIN"/>
    <property type="match status" value="1"/>
</dbReference>
<dbReference type="Pfam" id="PF00892">
    <property type="entry name" value="EamA"/>
    <property type="match status" value="2"/>
</dbReference>
<dbReference type="InterPro" id="IPR037185">
    <property type="entry name" value="EmrE-like"/>
</dbReference>
<evidence type="ECO:0000256" key="6">
    <source>
        <dbReference type="SAM" id="MobiDB-lite"/>
    </source>
</evidence>
<protein>
    <submittedName>
        <fullName evidence="9">EamA family transporter</fullName>
    </submittedName>
</protein>
<feature type="domain" description="EamA" evidence="8">
    <location>
        <begin position="143"/>
        <end position="274"/>
    </location>
</feature>
<evidence type="ECO:0000259" key="8">
    <source>
        <dbReference type="Pfam" id="PF00892"/>
    </source>
</evidence>
<dbReference type="InterPro" id="IPR000620">
    <property type="entry name" value="EamA_dom"/>
</dbReference>
<evidence type="ECO:0000313" key="9">
    <source>
        <dbReference type="EMBL" id="QKV17149.1"/>
    </source>
</evidence>
<organism evidence="9 10">
    <name type="scientific">Oricola thermophila</name>
    <dbReference type="NCBI Taxonomy" id="2742145"/>
    <lineage>
        <taxon>Bacteria</taxon>
        <taxon>Pseudomonadati</taxon>
        <taxon>Pseudomonadota</taxon>
        <taxon>Alphaproteobacteria</taxon>
        <taxon>Hyphomicrobiales</taxon>
        <taxon>Ahrensiaceae</taxon>
        <taxon>Oricola</taxon>
    </lineage>
</organism>
<dbReference type="InterPro" id="IPR050638">
    <property type="entry name" value="AA-Vitamin_Transporters"/>
</dbReference>
<dbReference type="Proteomes" id="UP000509367">
    <property type="component" value="Chromosome"/>
</dbReference>
<dbReference type="SUPFAM" id="SSF103481">
    <property type="entry name" value="Multidrug resistance efflux transporter EmrE"/>
    <property type="match status" value="2"/>
</dbReference>
<reference evidence="9 10" key="1">
    <citation type="submission" date="2020-06" db="EMBL/GenBank/DDBJ databases">
        <title>Oricola thermophila sp. nov. isolated from a tidal sediments.</title>
        <authorList>
            <person name="Kwon K.K."/>
            <person name="Yang S.-H."/>
            <person name="Park M.-J."/>
        </authorList>
    </citation>
    <scope>NUCLEOTIDE SEQUENCE [LARGE SCALE GENOMIC DNA]</scope>
    <source>
        <strain evidence="9 10">MEBiC13590</strain>
    </source>
</reference>
<feature type="transmembrane region" description="Helical" evidence="7">
    <location>
        <begin position="117"/>
        <end position="137"/>
    </location>
</feature>
<keyword evidence="5 7" id="KW-0472">Membrane</keyword>
<name>A0A6N1VDC7_9HYPH</name>
<feature type="transmembrane region" description="Helical" evidence="7">
    <location>
        <begin position="90"/>
        <end position="110"/>
    </location>
</feature>
<comment type="subcellular location">
    <subcellularLocation>
        <location evidence="1">Membrane</location>
        <topology evidence="1">Multi-pass membrane protein</topology>
    </subcellularLocation>
</comment>
<feature type="transmembrane region" description="Helical" evidence="7">
    <location>
        <begin position="260"/>
        <end position="280"/>
    </location>
</feature>
<dbReference type="EMBL" id="CP054836">
    <property type="protein sequence ID" value="QKV17149.1"/>
    <property type="molecule type" value="Genomic_DNA"/>
</dbReference>
<dbReference type="KEGG" id="orm:HTY61_01045"/>
<evidence type="ECO:0000256" key="5">
    <source>
        <dbReference type="ARBA" id="ARBA00023136"/>
    </source>
</evidence>
<evidence type="ECO:0000256" key="7">
    <source>
        <dbReference type="SAM" id="Phobius"/>
    </source>
</evidence>
<dbReference type="AlphaFoldDB" id="A0A6N1VDC7"/>
<gene>
    <name evidence="9" type="ORF">HTY61_01045</name>
</gene>